<dbReference type="EMBL" id="CP001874">
    <property type="protein sequence ID" value="ADG90123.1"/>
    <property type="molecule type" value="Genomic_DNA"/>
</dbReference>
<dbReference type="RefSeq" id="WP_013133656.1">
    <property type="nucleotide sequence ID" value="NC_014165.1"/>
</dbReference>
<dbReference type="Proteomes" id="UP000006640">
    <property type="component" value="Chromosome"/>
</dbReference>
<dbReference type="HOGENOM" id="CLU_1916087_0_0_11"/>
<dbReference type="eggNOG" id="ENOG5031WJ9">
    <property type="taxonomic scope" value="Bacteria"/>
</dbReference>
<protein>
    <recommendedName>
        <fullName evidence="5">Lipoprotein</fullName>
    </recommendedName>
</protein>
<feature type="chain" id="PRO_5003091112" description="Lipoprotein" evidence="2">
    <location>
        <begin position="31"/>
        <end position="132"/>
    </location>
</feature>
<organism evidence="3 4">
    <name type="scientific">Thermobispora bispora (strain ATCC 19993 / DSM 43833 / CBS 139.67 / JCM 10125 / KCTC 9307 / NBRC 14880 / R51)</name>
    <dbReference type="NCBI Taxonomy" id="469371"/>
    <lineage>
        <taxon>Bacteria</taxon>
        <taxon>Bacillati</taxon>
        <taxon>Actinomycetota</taxon>
        <taxon>Actinomycetes</taxon>
        <taxon>Streptosporangiales</taxon>
        <taxon>Streptosporangiaceae</taxon>
        <taxon>Thermobispora</taxon>
    </lineage>
</organism>
<name>D6Y9U2_THEBD</name>
<evidence type="ECO:0000256" key="2">
    <source>
        <dbReference type="SAM" id="SignalP"/>
    </source>
</evidence>
<feature type="region of interest" description="Disordered" evidence="1">
    <location>
        <begin position="31"/>
        <end position="50"/>
    </location>
</feature>
<keyword evidence="4" id="KW-1185">Reference proteome</keyword>
<proteinExistence type="predicted"/>
<dbReference type="AlphaFoldDB" id="D6Y9U2"/>
<dbReference type="OrthoDB" id="5119497at2"/>
<evidence type="ECO:0008006" key="5">
    <source>
        <dbReference type="Google" id="ProtNLM"/>
    </source>
</evidence>
<evidence type="ECO:0000313" key="4">
    <source>
        <dbReference type="Proteomes" id="UP000006640"/>
    </source>
</evidence>
<evidence type="ECO:0000256" key="1">
    <source>
        <dbReference type="SAM" id="MobiDB-lite"/>
    </source>
</evidence>
<dbReference type="KEGG" id="tbi:Tbis_3434"/>
<dbReference type="PROSITE" id="PS51257">
    <property type="entry name" value="PROKAR_LIPOPROTEIN"/>
    <property type="match status" value="1"/>
</dbReference>
<feature type="signal peptide" evidence="2">
    <location>
        <begin position="1"/>
        <end position="30"/>
    </location>
</feature>
<sequence>MRTKSTACRRGGVLAGLLVTALLVSGCAGAGRSDPAHRSPVPLPSPTSSRQEISEANLAYLWPLTVDHGTIECRPPSVAVFVAPDGTTYALNRQAEDAGYPPITPLRAKGAGGGYISLGALLSATLGLCGKG</sequence>
<gene>
    <name evidence="3" type="ordered locus">Tbis_3434</name>
</gene>
<accession>D6Y9U2</accession>
<reference evidence="3 4" key="1">
    <citation type="submission" date="2010-01" db="EMBL/GenBank/DDBJ databases">
        <title>The complete genome of Thermobispora bispora DSM 43833.</title>
        <authorList>
            <consortium name="US DOE Joint Genome Institute (JGI-PGF)"/>
            <person name="Lucas S."/>
            <person name="Copeland A."/>
            <person name="Lapidus A."/>
            <person name="Glavina del Rio T."/>
            <person name="Dalin E."/>
            <person name="Tice H."/>
            <person name="Bruce D."/>
            <person name="Goodwin L."/>
            <person name="Pitluck S."/>
            <person name="Kyrpides N."/>
            <person name="Mavromatis K."/>
            <person name="Ivanova N."/>
            <person name="Mikhailova N."/>
            <person name="Chertkov O."/>
            <person name="Brettin T."/>
            <person name="Detter J.C."/>
            <person name="Han C."/>
            <person name="Larimer F."/>
            <person name="Land M."/>
            <person name="Hauser L."/>
            <person name="Markowitz V."/>
            <person name="Cheng J.-F."/>
            <person name="Hugenholtz P."/>
            <person name="Woyke T."/>
            <person name="Wu D."/>
            <person name="Jando M."/>
            <person name="Schneider S."/>
            <person name="Klenk H.-P."/>
            <person name="Eisen J.A."/>
        </authorList>
    </citation>
    <scope>NUCLEOTIDE SEQUENCE [LARGE SCALE GENOMIC DNA]</scope>
    <source>
        <strain evidence="4">ATCC 19993 / DSM 43833 / CBS 139.67 / JCM 10125 / KCTC 9307 / NBRC 14880 / R51</strain>
    </source>
</reference>
<dbReference type="STRING" id="469371.Tbis_3434"/>
<keyword evidence="2" id="KW-0732">Signal</keyword>
<evidence type="ECO:0000313" key="3">
    <source>
        <dbReference type="EMBL" id="ADG90123.1"/>
    </source>
</evidence>